<dbReference type="EMBL" id="JANPWB010000016">
    <property type="protein sequence ID" value="KAJ1082939.1"/>
    <property type="molecule type" value="Genomic_DNA"/>
</dbReference>
<sequence length="74" mass="8332">MPKEEEKTDERTGTHATSREEDARLEDEGVNQRKTEETSRKAAVMERSREAELSAKADTRPEDANTARHFPGCG</sequence>
<name>A0AAV7KXZ7_PLEWA</name>
<gene>
    <name evidence="2" type="ORF">NDU88_003100</name>
</gene>
<proteinExistence type="predicted"/>
<organism evidence="2 3">
    <name type="scientific">Pleurodeles waltl</name>
    <name type="common">Iberian ribbed newt</name>
    <dbReference type="NCBI Taxonomy" id="8319"/>
    <lineage>
        <taxon>Eukaryota</taxon>
        <taxon>Metazoa</taxon>
        <taxon>Chordata</taxon>
        <taxon>Craniata</taxon>
        <taxon>Vertebrata</taxon>
        <taxon>Euteleostomi</taxon>
        <taxon>Amphibia</taxon>
        <taxon>Batrachia</taxon>
        <taxon>Caudata</taxon>
        <taxon>Salamandroidea</taxon>
        <taxon>Salamandridae</taxon>
        <taxon>Pleurodelinae</taxon>
        <taxon>Pleurodeles</taxon>
    </lineage>
</organism>
<keyword evidence="3" id="KW-1185">Reference proteome</keyword>
<evidence type="ECO:0000313" key="3">
    <source>
        <dbReference type="Proteomes" id="UP001066276"/>
    </source>
</evidence>
<dbReference type="AlphaFoldDB" id="A0AAV7KXZ7"/>
<reference evidence="2" key="1">
    <citation type="journal article" date="2022" name="bioRxiv">
        <title>Sequencing and chromosome-scale assembly of the giantPleurodeles waltlgenome.</title>
        <authorList>
            <person name="Brown T."/>
            <person name="Elewa A."/>
            <person name="Iarovenko S."/>
            <person name="Subramanian E."/>
            <person name="Araus A.J."/>
            <person name="Petzold A."/>
            <person name="Susuki M."/>
            <person name="Suzuki K.-i.T."/>
            <person name="Hayashi T."/>
            <person name="Toyoda A."/>
            <person name="Oliveira C."/>
            <person name="Osipova E."/>
            <person name="Leigh N.D."/>
            <person name="Simon A."/>
            <person name="Yun M.H."/>
        </authorList>
    </citation>
    <scope>NUCLEOTIDE SEQUENCE</scope>
    <source>
        <strain evidence="2">20211129_DDA</strain>
        <tissue evidence="2">Liver</tissue>
    </source>
</reference>
<evidence type="ECO:0000256" key="1">
    <source>
        <dbReference type="SAM" id="MobiDB-lite"/>
    </source>
</evidence>
<comment type="caution">
    <text evidence="2">The sequence shown here is derived from an EMBL/GenBank/DDBJ whole genome shotgun (WGS) entry which is preliminary data.</text>
</comment>
<feature type="region of interest" description="Disordered" evidence="1">
    <location>
        <begin position="1"/>
        <end position="74"/>
    </location>
</feature>
<protein>
    <submittedName>
        <fullName evidence="2">Uncharacterized protein</fullName>
    </submittedName>
</protein>
<accession>A0AAV7KXZ7</accession>
<dbReference type="Proteomes" id="UP001066276">
    <property type="component" value="Chromosome 12"/>
</dbReference>
<evidence type="ECO:0000313" key="2">
    <source>
        <dbReference type="EMBL" id="KAJ1082939.1"/>
    </source>
</evidence>
<feature type="compositionally biased region" description="Basic and acidic residues" evidence="1">
    <location>
        <begin position="1"/>
        <end position="66"/>
    </location>
</feature>